<evidence type="ECO:0000256" key="1">
    <source>
        <dbReference type="SAM" id="MobiDB-lite"/>
    </source>
</evidence>
<dbReference type="EMBL" id="PNBA02000007">
    <property type="protein sequence ID" value="KAG6419068.1"/>
    <property type="molecule type" value="Genomic_DNA"/>
</dbReference>
<proteinExistence type="predicted"/>
<protein>
    <submittedName>
        <fullName evidence="2">Uncharacterized protein</fullName>
    </submittedName>
</protein>
<evidence type="ECO:0000313" key="3">
    <source>
        <dbReference type="Proteomes" id="UP000298416"/>
    </source>
</evidence>
<feature type="compositionally biased region" description="Polar residues" evidence="1">
    <location>
        <begin position="15"/>
        <end position="29"/>
    </location>
</feature>
<keyword evidence="3" id="KW-1185">Reference proteome</keyword>
<gene>
    <name evidence="2" type="ORF">SASPL_121277</name>
</gene>
<name>A0A8X8ZW18_SALSN</name>
<evidence type="ECO:0000313" key="2">
    <source>
        <dbReference type="EMBL" id="KAG6419068.1"/>
    </source>
</evidence>
<dbReference type="Proteomes" id="UP000298416">
    <property type="component" value="Unassembled WGS sequence"/>
</dbReference>
<feature type="region of interest" description="Disordered" evidence="1">
    <location>
        <begin position="1"/>
        <end position="36"/>
    </location>
</feature>
<dbReference type="AlphaFoldDB" id="A0A8X8ZW18"/>
<sequence length="84" mass="9677">MEDLARVAHSGDCIQGNQGSTQVRRSSFQRSDKGRRSWSDREEAVLMAALKDLVTLGWKSDNGFRGGYLTKVEEWLHKEFPRHR</sequence>
<reference evidence="2" key="1">
    <citation type="submission" date="2018-01" db="EMBL/GenBank/DDBJ databases">
        <authorList>
            <person name="Mao J.F."/>
        </authorList>
    </citation>
    <scope>NUCLEOTIDE SEQUENCE</scope>
    <source>
        <strain evidence="2">Huo1</strain>
        <tissue evidence="2">Leaf</tissue>
    </source>
</reference>
<comment type="caution">
    <text evidence="2">The sequence shown here is derived from an EMBL/GenBank/DDBJ whole genome shotgun (WGS) entry which is preliminary data.</text>
</comment>
<accession>A0A8X8ZW18</accession>
<reference evidence="2" key="2">
    <citation type="submission" date="2020-08" db="EMBL/GenBank/DDBJ databases">
        <title>Plant Genome Project.</title>
        <authorList>
            <person name="Zhang R.-G."/>
        </authorList>
    </citation>
    <scope>NUCLEOTIDE SEQUENCE</scope>
    <source>
        <strain evidence="2">Huo1</strain>
        <tissue evidence="2">Leaf</tissue>
    </source>
</reference>
<organism evidence="2">
    <name type="scientific">Salvia splendens</name>
    <name type="common">Scarlet sage</name>
    <dbReference type="NCBI Taxonomy" id="180675"/>
    <lineage>
        <taxon>Eukaryota</taxon>
        <taxon>Viridiplantae</taxon>
        <taxon>Streptophyta</taxon>
        <taxon>Embryophyta</taxon>
        <taxon>Tracheophyta</taxon>
        <taxon>Spermatophyta</taxon>
        <taxon>Magnoliopsida</taxon>
        <taxon>eudicotyledons</taxon>
        <taxon>Gunneridae</taxon>
        <taxon>Pentapetalae</taxon>
        <taxon>asterids</taxon>
        <taxon>lamiids</taxon>
        <taxon>Lamiales</taxon>
        <taxon>Lamiaceae</taxon>
        <taxon>Nepetoideae</taxon>
        <taxon>Mentheae</taxon>
        <taxon>Salviinae</taxon>
        <taxon>Salvia</taxon>
        <taxon>Salvia subgen. Calosphace</taxon>
        <taxon>core Calosphace</taxon>
    </lineage>
</organism>